<sequence>MVNTHIPDKLRSVFAMIHRLEVFLESSYIPKQGGEGMSQSKKEDPKPSAKHTVKSKSETKGKKTFSVKNLLLTTAKMKSLMKTRSIEEKHVKLKWKSVKE</sequence>
<name>A0AA36ENT9_LACSI</name>
<dbReference type="AlphaFoldDB" id="A0AA36ENT9"/>
<evidence type="ECO:0000313" key="2">
    <source>
        <dbReference type="EMBL" id="CAI9302754.1"/>
    </source>
</evidence>
<organism evidence="2 3">
    <name type="scientific">Lactuca saligna</name>
    <name type="common">Willowleaf lettuce</name>
    <dbReference type="NCBI Taxonomy" id="75948"/>
    <lineage>
        <taxon>Eukaryota</taxon>
        <taxon>Viridiplantae</taxon>
        <taxon>Streptophyta</taxon>
        <taxon>Embryophyta</taxon>
        <taxon>Tracheophyta</taxon>
        <taxon>Spermatophyta</taxon>
        <taxon>Magnoliopsida</taxon>
        <taxon>eudicotyledons</taxon>
        <taxon>Gunneridae</taxon>
        <taxon>Pentapetalae</taxon>
        <taxon>asterids</taxon>
        <taxon>campanulids</taxon>
        <taxon>Asterales</taxon>
        <taxon>Asteraceae</taxon>
        <taxon>Cichorioideae</taxon>
        <taxon>Cichorieae</taxon>
        <taxon>Lactucinae</taxon>
        <taxon>Lactuca</taxon>
    </lineage>
</organism>
<accession>A0AA36ENT9</accession>
<gene>
    <name evidence="2" type="ORF">LSALG_LOCUS41227</name>
</gene>
<proteinExistence type="predicted"/>
<feature type="region of interest" description="Disordered" evidence="1">
    <location>
        <begin position="30"/>
        <end position="61"/>
    </location>
</feature>
<evidence type="ECO:0000313" key="3">
    <source>
        <dbReference type="Proteomes" id="UP001177003"/>
    </source>
</evidence>
<protein>
    <submittedName>
        <fullName evidence="2">Uncharacterized protein</fullName>
    </submittedName>
</protein>
<dbReference type="Proteomes" id="UP001177003">
    <property type="component" value="Chromosome 9"/>
</dbReference>
<keyword evidence="3" id="KW-1185">Reference proteome</keyword>
<evidence type="ECO:0000256" key="1">
    <source>
        <dbReference type="SAM" id="MobiDB-lite"/>
    </source>
</evidence>
<dbReference type="EMBL" id="OX465085">
    <property type="protein sequence ID" value="CAI9302754.1"/>
    <property type="molecule type" value="Genomic_DNA"/>
</dbReference>
<reference evidence="2" key="1">
    <citation type="submission" date="2023-04" db="EMBL/GenBank/DDBJ databases">
        <authorList>
            <person name="Vijverberg K."/>
            <person name="Xiong W."/>
            <person name="Schranz E."/>
        </authorList>
    </citation>
    <scope>NUCLEOTIDE SEQUENCE</scope>
</reference>